<evidence type="ECO:0000259" key="13">
    <source>
        <dbReference type="PROSITE" id="PS51384"/>
    </source>
</evidence>
<sequence length="805" mass="91109">MFGYEFVTLDGEQKAVRRNLLDLYGIIAQWSILAVFIIAQLGFVVRWAILRKSRQERPRSPFPDKAMNLEGKAWYWYFEEQLTRFRWWADEPLREGWFTKGECIFGLVWSLWLLFLCVHRTGNDYLHLTKRFGMVAASQLPLQYLLAMRSAYSPIQMLTRLSYERVVAIHQLLGKILTGFFGLHAAFYLNFFVRSGVLSKRLGDVDVITGLIGFVMFATMSTTALSYIRNWNYRIFFTTHVLLAIILVDVLIFHVSHIRTYVFEMLAVFVILQIFRQAKMRQFSGSITLIPGTNLVQVTVPLPFDKDAKEFKPGQHVHLSKPPLGQPSLSYANTFAMRYRTNPFTVASVPVKDRQLLLVARSLAGNTKHLAAVARSLRSQTTDGNPTIPLTIEGPYGASLPDLNDFEHVLLVAGGVGATFTVPLFRSLTEGANPGDASPALRTRVRFVWAVRRLAETRWAFPPTPDAAGSSSSSSSTSFANQDIDVFVTRGPGAVDEDSGREGLLAGDDEDEEDIELADAQTLVKEDENNGKEEKPHGRVISRGRPDLAAIVDEAFEASSGAVAVLVCGPDGMVKEMRRHVGSWLDLETATMRWIHRNKDPAFLYRDSIVIVRYHIHCLLEDALHIARTARESHEVYREEFARTIAEMRTLKTTAMEADEIPEDLKDRGKTLAFGYSTELNGHIRYMKRLVRELNGMNAPTDFLCASLMEFFDLTWEGGRTESVIRNLANALRAIDISKGQSTERHLSNAEELENVWPVQMLDTVNHYYVWTQSEVQDVMRWAGMVLITRESSVMGHELDWILPP</sequence>
<gene>
    <name evidence="14" type="primary">FRE6_2</name>
    <name evidence="14" type="ORF">DBV05_g9538</name>
</gene>
<comment type="caution">
    <text evidence="14">The sequence shown here is derived from an EMBL/GenBank/DDBJ whole genome shotgun (WGS) entry which is preliminary data.</text>
</comment>
<dbReference type="PANTHER" id="PTHR32361">
    <property type="entry name" value="FERRIC/CUPRIC REDUCTASE TRANSMEMBRANE COMPONENT"/>
    <property type="match status" value="1"/>
</dbReference>
<comment type="similarity">
    <text evidence="2">Belongs to the ferric reductase (FRE) family.</text>
</comment>
<feature type="compositionally biased region" description="Basic and acidic residues" evidence="11">
    <location>
        <begin position="524"/>
        <end position="537"/>
    </location>
</feature>
<evidence type="ECO:0000256" key="9">
    <source>
        <dbReference type="ARBA" id="ARBA00023136"/>
    </source>
</evidence>
<dbReference type="InterPro" id="IPR013121">
    <property type="entry name" value="Fe_red_NAD-bd_6"/>
</dbReference>
<evidence type="ECO:0000256" key="1">
    <source>
        <dbReference type="ARBA" id="ARBA00004141"/>
    </source>
</evidence>
<evidence type="ECO:0000313" key="15">
    <source>
        <dbReference type="Proteomes" id="UP000325902"/>
    </source>
</evidence>
<dbReference type="InterPro" id="IPR013112">
    <property type="entry name" value="FAD-bd_8"/>
</dbReference>
<evidence type="ECO:0000256" key="8">
    <source>
        <dbReference type="ARBA" id="ARBA00023065"/>
    </source>
</evidence>
<dbReference type="PANTHER" id="PTHR32361:SF9">
    <property type="entry name" value="FERRIC REDUCTASE TRANSMEMBRANE COMPONENT 3-RELATED"/>
    <property type="match status" value="1"/>
</dbReference>
<keyword evidence="6 12" id="KW-1133">Transmembrane helix</keyword>
<evidence type="ECO:0000256" key="3">
    <source>
        <dbReference type="ARBA" id="ARBA00022448"/>
    </source>
</evidence>
<dbReference type="GO" id="GO:0000293">
    <property type="term" value="F:ferric-chelate reductase activity"/>
    <property type="evidence" value="ECO:0007669"/>
    <property type="project" value="UniProtKB-ARBA"/>
</dbReference>
<evidence type="ECO:0000313" key="14">
    <source>
        <dbReference type="EMBL" id="KAB2571795.1"/>
    </source>
</evidence>
<feature type="transmembrane region" description="Helical" evidence="12">
    <location>
        <begin position="205"/>
        <end position="228"/>
    </location>
</feature>
<evidence type="ECO:0000256" key="11">
    <source>
        <dbReference type="SAM" id="MobiDB-lite"/>
    </source>
</evidence>
<dbReference type="SFLD" id="SFLDS00052">
    <property type="entry name" value="Ferric_Reductase_Domain"/>
    <property type="match status" value="1"/>
</dbReference>
<dbReference type="InterPro" id="IPR013130">
    <property type="entry name" value="Fe3_Rdtase_TM_dom"/>
</dbReference>
<evidence type="ECO:0000256" key="12">
    <source>
        <dbReference type="SAM" id="Phobius"/>
    </source>
</evidence>
<feature type="region of interest" description="Disordered" evidence="11">
    <location>
        <begin position="521"/>
        <end position="540"/>
    </location>
</feature>
<keyword evidence="4 12" id="KW-0812">Transmembrane</keyword>
<evidence type="ECO:0000256" key="5">
    <source>
        <dbReference type="ARBA" id="ARBA00022982"/>
    </source>
</evidence>
<reference evidence="14 15" key="1">
    <citation type="journal article" date="2019" name="Sci. Rep.">
        <title>A multi-omics analysis of the grapevine pathogen Lasiodiplodia theobromae reveals that temperature affects the expression of virulence- and pathogenicity-related genes.</title>
        <authorList>
            <person name="Felix C."/>
            <person name="Meneses R."/>
            <person name="Goncalves M.F.M."/>
            <person name="Tilleman L."/>
            <person name="Duarte A.S."/>
            <person name="Jorrin-Novo J.V."/>
            <person name="Van de Peer Y."/>
            <person name="Deforce D."/>
            <person name="Van Nieuwerburgh F."/>
            <person name="Esteves A.C."/>
            <person name="Alves A."/>
        </authorList>
    </citation>
    <scope>NUCLEOTIDE SEQUENCE [LARGE SCALE GENOMIC DNA]</scope>
    <source>
        <strain evidence="14 15">LA-SOL3</strain>
    </source>
</reference>
<dbReference type="EMBL" id="VCHE01000092">
    <property type="protein sequence ID" value="KAB2571795.1"/>
    <property type="molecule type" value="Genomic_DNA"/>
</dbReference>
<dbReference type="GO" id="GO:0006879">
    <property type="term" value="P:intracellular iron ion homeostasis"/>
    <property type="evidence" value="ECO:0007669"/>
    <property type="project" value="TreeGrafter"/>
</dbReference>
<dbReference type="Pfam" id="PF08022">
    <property type="entry name" value="FAD_binding_8"/>
    <property type="match status" value="1"/>
</dbReference>
<evidence type="ECO:0000256" key="10">
    <source>
        <dbReference type="ARBA" id="ARBA00023180"/>
    </source>
</evidence>
<name>A0A5N5D268_9PEZI</name>
<organism evidence="14 15">
    <name type="scientific">Lasiodiplodia theobromae</name>
    <dbReference type="NCBI Taxonomy" id="45133"/>
    <lineage>
        <taxon>Eukaryota</taxon>
        <taxon>Fungi</taxon>
        <taxon>Dikarya</taxon>
        <taxon>Ascomycota</taxon>
        <taxon>Pezizomycotina</taxon>
        <taxon>Dothideomycetes</taxon>
        <taxon>Dothideomycetes incertae sedis</taxon>
        <taxon>Botryosphaeriales</taxon>
        <taxon>Botryosphaeriaceae</taxon>
        <taxon>Lasiodiplodia</taxon>
    </lineage>
</organism>
<keyword evidence="10" id="KW-0325">Glycoprotein</keyword>
<dbReference type="Gene3D" id="3.40.50.80">
    <property type="entry name" value="Nucleotide-binding domain of ferredoxin-NADP reductase (FNR) module"/>
    <property type="match status" value="1"/>
</dbReference>
<feature type="transmembrane region" description="Helical" evidence="12">
    <location>
        <begin position="27"/>
        <end position="49"/>
    </location>
</feature>
<dbReference type="Pfam" id="PF08030">
    <property type="entry name" value="NAD_binding_6"/>
    <property type="match status" value="1"/>
</dbReference>
<feature type="transmembrane region" description="Helical" evidence="12">
    <location>
        <begin position="235"/>
        <end position="252"/>
    </location>
</feature>
<dbReference type="AlphaFoldDB" id="A0A5N5D268"/>
<dbReference type="InterPro" id="IPR039261">
    <property type="entry name" value="FNR_nucleotide-bd"/>
</dbReference>
<feature type="transmembrane region" description="Helical" evidence="12">
    <location>
        <begin position="172"/>
        <end position="193"/>
    </location>
</feature>
<dbReference type="OrthoDB" id="10006946at2759"/>
<keyword evidence="15" id="KW-1185">Reference proteome</keyword>
<keyword evidence="9 12" id="KW-0472">Membrane</keyword>
<dbReference type="GO" id="GO:0006826">
    <property type="term" value="P:iron ion transport"/>
    <property type="evidence" value="ECO:0007669"/>
    <property type="project" value="TreeGrafter"/>
</dbReference>
<keyword evidence="8" id="KW-0406">Ion transport</keyword>
<dbReference type="InterPro" id="IPR051410">
    <property type="entry name" value="Ferric/Cupric_Reductase"/>
</dbReference>
<dbReference type="SUPFAM" id="SSF52343">
    <property type="entry name" value="Ferredoxin reductase-like, C-terminal NADP-linked domain"/>
    <property type="match status" value="1"/>
</dbReference>
<protein>
    <submittedName>
        <fullName evidence="14">Ferric reductase transmembrane component 6</fullName>
    </submittedName>
</protein>
<dbReference type="InterPro" id="IPR017927">
    <property type="entry name" value="FAD-bd_FR_type"/>
</dbReference>
<evidence type="ECO:0000256" key="6">
    <source>
        <dbReference type="ARBA" id="ARBA00022989"/>
    </source>
</evidence>
<dbReference type="PROSITE" id="PS51384">
    <property type="entry name" value="FAD_FR"/>
    <property type="match status" value="1"/>
</dbReference>
<evidence type="ECO:0000256" key="7">
    <source>
        <dbReference type="ARBA" id="ARBA00023002"/>
    </source>
</evidence>
<dbReference type="GO" id="GO:0005886">
    <property type="term" value="C:plasma membrane"/>
    <property type="evidence" value="ECO:0007669"/>
    <property type="project" value="TreeGrafter"/>
</dbReference>
<evidence type="ECO:0000256" key="4">
    <source>
        <dbReference type="ARBA" id="ARBA00022692"/>
    </source>
</evidence>
<dbReference type="CDD" id="cd06186">
    <property type="entry name" value="NOX_Duox_like_FAD_NADP"/>
    <property type="match status" value="1"/>
</dbReference>
<keyword evidence="5" id="KW-0249">Electron transport</keyword>
<dbReference type="Pfam" id="PF01794">
    <property type="entry name" value="Ferric_reduct"/>
    <property type="match status" value="1"/>
</dbReference>
<keyword evidence="3" id="KW-0813">Transport</keyword>
<comment type="subcellular location">
    <subcellularLocation>
        <location evidence="1">Membrane</location>
        <topology evidence="1">Multi-pass membrane protein</topology>
    </subcellularLocation>
</comment>
<feature type="domain" description="FAD-binding FR-type" evidence="13">
    <location>
        <begin position="273"/>
        <end position="402"/>
    </location>
</feature>
<accession>A0A5N5D268</accession>
<proteinExistence type="inferred from homology"/>
<keyword evidence="7" id="KW-0560">Oxidoreductase</keyword>
<dbReference type="SFLD" id="SFLDG01168">
    <property type="entry name" value="Ferric_reductase_subgroup_(FRE"/>
    <property type="match status" value="1"/>
</dbReference>
<dbReference type="Proteomes" id="UP000325902">
    <property type="component" value="Unassembled WGS sequence"/>
</dbReference>
<feature type="region of interest" description="Disordered" evidence="11">
    <location>
        <begin position="490"/>
        <end position="512"/>
    </location>
</feature>
<evidence type="ECO:0000256" key="2">
    <source>
        <dbReference type="ARBA" id="ARBA00006278"/>
    </source>
</evidence>
<dbReference type="GO" id="GO:0015677">
    <property type="term" value="P:copper ion import"/>
    <property type="evidence" value="ECO:0007669"/>
    <property type="project" value="TreeGrafter"/>
</dbReference>